<sequence length="111" mass="11998">MSPKEFINNVVKSIDCLVASYSKGKEGPTYLGYELDNIGLTLLQREKVLALVKLAVGEATHNIICGIEGAVSLGGSQQSYKLIDETGNELTGELGELLYKKLENSAYMNQG</sequence>
<keyword evidence="2" id="KW-1185">Reference proteome</keyword>
<reference evidence="1" key="1">
    <citation type="submission" date="2022-01" db="EMBL/GenBank/DDBJ databases">
        <title>Whole genome-based taxonomy of the Shewanellaceae.</title>
        <authorList>
            <person name="Martin-Rodriguez A.J."/>
        </authorList>
    </citation>
    <scope>NUCLEOTIDE SEQUENCE</scope>
    <source>
        <strain evidence="1">DSM 23803</strain>
    </source>
</reference>
<dbReference type="EMBL" id="JAKILJ010000057">
    <property type="protein sequence ID" value="MCL1107336.1"/>
    <property type="molecule type" value="Genomic_DNA"/>
</dbReference>
<dbReference type="RefSeq" id="WP_188923193.1">
    <property type="nucleotide sequence ID" value="NZ_BMQI01000066.1"/>
</dbReference>
<name>A0A9X2CFE8_9GAMM</name>
<evidence type="ECO:0000313" key="2">
    <source>
        <dbReference type="Proteomes" id="UP001139408"/>
    </source>
</evidence>
<organism evidence="1 2">
    <name type="scientific">Shewanella algicola</name>
    <dbReference type="NCBI Taxonomy" id="640633"/>
    <lineage>
        <taxon>Bacteria</taxon>
        <taxon>Pseudomonadati</taxon>
        <taxon>Pseudomonadota</taxon>
        <taxon>Gammaproteobacteria</taxon>
        <taxon>Alteromonadales</taxon>
        <taxon>Shewanellaceae</taxon>
        <taxon>Shewanella</taxon>
    </lineage>
</organism>
<gene>
    <name evidence="1" type="ORF">L2749_19145</name>
</gene>
<dbReference type="AlphaFoldDB" id="A0A9X2CFE8"/>
<accession>A0A9X2CFE8</accession>
<proteinExistence type="predicted"/>
<dbReference type="Proteomes" id="UP001139408">
    <property type="component" value="Unassembled WGS sequence"/>
</dbReference>
<comment type="caution">
    <text evidence="1">The sequence shown here is derived from an EMBL/GenBank/DDBJ whole genome shotgun (WGS) entry which is preliminary data.</text>
</comment>
<evidence type="ECO:0000313" key="1">
    <source>
        <dbReference type="EMBL" id="MCL1107336.1"/>
    </source>
</evidence>
<protein>
    <submittedName>
        <fullName evidence="1">Uncharacterized protein</fullName>
    </submittedName>
</protein>